<reference evidence="1" key="1">
    <citation type="submission" date="2021-01" db="EMBL/GenBank/DDBJ databases">
        <authorList>
            <consortium name="Genoscope - CEA"/>
            <person name="William W."/>
        </authorList>
    </citation>
    <scope>NUCLEOTIDE SEQUENCE</scope>
</reference>
<gene>
    <name evidence="1" type="ORF">PSON_ATCC_30995.1.T1890047</name>
</gene>
<dbReference type="Proteomes" id="UP000692954">
    <property type="component" value="Unassembled WGS sequence"/>
</dbReference>
<evidence type="ECO:0000313" key="1">
    <source>
        <dbReference type="EMBL" id="CAD8128470.1"/>
    </source>
</evidence>
<comment type="caution">
    <text evidence="1">The sequence shown here is derived from an EMBL/GenBank/DDBJ whole genome shotgun (WGS) entry which is preliminary data.</text>
</comment>
<organism evidence="1 2">
    <name type="scientific">Paramecium sonneborni</name>
    <dbReference type="NCBI Taxonomy" id="65129"/>
    <lineage>
        <taxon>Eukaryota</taxon>
        <taxon>Sar</taxon>
        <taxon>Alveolata</taxon>
        <taxon>Ciliophora</taxon>
        <taxon>Intramacronucleata</taxon>
        <taxon>Oligohymenophorea</taxon>
        <taxon>Peniculida</taxon>
        <taxon>Parameciidae</taxon>
        <taxon>Paramecium</taxon>
    </lineage>
</organism>
<dbReference type="AlphaFoldDB" id="A0A8S1RN00"/>
<dbReference type="EMBL" id="CAJJDN010000189">
    <property type="protein sequence ID" value="CAD8128470.1"/>
    <property type="molecule type" value="Genomic_DNA"/>
</dbReference>
<evidence type="ECO:0000313" key="2">
    <source>
        <dbReference type="Proteomes" id="UP000692954"/>
    </source>
</evidence>
<protein>
    <submittedName>
        <fullName evidence="1">Uncharacterized protein</fullName>
    </submittedName>
</protein>
<name>A0A8S1RN00_9CILI</name>
<keyword evidence="2" id="KW-1185">Reference proteome</keyword>
<proteinExistence type="predicted"/>
<sequence length="147" mass="17664">MFFKFNKIKFKDDLVNDFYFIIISLTYYFNYGAVKTNIQFFNNRLRNYISTKIRRLVGSFVINQTVQNYYLLCHYSIIINILQSGSISKGIVGKQKNNFTKVIITNSQDWPTALNNQFFSLFQDFIKFRSQLYWIFQIYIQVIFSNK</sequence>
<accession>A0A8S1RN00</accession>